<dbReference type="PIRSF" id="PIRSF002825">
    <property type="entry name" value="CfbpA"/>
    <property type="match status" value="1"/>
</dbReference>
<dbReference type="AlphaFoldDB" id="A0A4R1PV12"/>
<evidence type="ECO:0000256" key="1">
    <source>
        <dbReference type="ARBA" id="ARBA00022729"/>
    </source>
</evidence>
<comment type="caution">
    <text evidence="2">The sequence shown here is derived from an EMBL/GenBank/DDBJ whole genome shotgun (WGS) entry which is preliminary data.</text>
</comment>
<dbReference type="Proteomes" id="UP000295063">
    <property type="component" value="Unassembled WGS sequence"/>
</dbReference>
<dbReference type="EMBL" id="SLUI01000010">
    <property type="protein sequence ID" value="TCL35896.1"/>
    <property type="molecule type" value="Genomic_DNA"/>
</dbReference>
<protein>
    <submittedName>
        <fullName evidence="2">Iron(III) transport system substrate-binding protein</fullName>
    </submittedName>
</protein>
<accession>A0A4R1PV12</accession>
<dbReference type="GO" id="GO:0030975">
    <property type="term" value="F:thiamine binding"/>
    <property type="evidence" value="ECO:0007669"/>
    <property type="project" value="TreeGrafter"/>
</dbReference>
<dbReference type="SUPFAM" id="SSF53850">
    <property type="entry name" value="Periplasmic binding protein-like II"/>
    <property type="match status" value="1"/>
</dbReference>
<proteinExistence type="predicted"/>
<name>A0A4R1PV12_9FIRM</name>
<sequence length="343" mass="39323">MRRYLPILLMTVFLLVIVLVGTTYLEGFAGRTKKENVNSLTVYTSLPVEQAALLAQQFEKSSAIQVNLVPLSEQELINRLKNEVNNPRADAVVTAKPVLQQVGKFNLLEPYASEQTDIVAYRFKDEQDVWTGLWLDPIIFAVNQDYLKKTEQLPENWTNLSSDTKVRLAMTDFLAADAAANLLYTFISIYGEEQTLQFFKKLHPQMIQYAKFLATPIRMAGMGECDVAIAVQSEALRYMQEGFPLQIVYPGEGTAYVLTGAALVKNASHQLEAKQFIDWLLQAEAYQTLDKNRFYFIPTNPELKKYKDYKQKAVKLFEKEFEFTTEQQHKFLDNWVQTVRLGK</sequence>
<dbReference type="InterPro" id="IPR026045">
    <property type="entry name" value="Ferric-bd"/>
</dbReference>
<reference evidence="2 3" key="1">
    <citation type="submission" date="2019-03" db="EMBL/GenBank/DDBJ databases">
        <title>Genomic Encyclopedia of Type Strains, Phase IV (KMG-IV): sequencing the most valuable type-strain genomes for metagenomic binning, comparative biology and taxonomic classification.</title>
        <authorList>
            <person name="Goeker M."/>
        </authorList>
    </citation>
    <scope>NUCLEOTIDE SEQUENCE [LARGE SCALE GENOMIC DNA]</scope>
    <source>
        <strain evidence="2 3">DSM 15969</strain>
    </source>
</reference>
<dbReference type="GO" id="GO:0030288">
    <property type="term" value="C:outer membrane-bounded periplasmic space"/>
    <property type="evidence" value="ECO:0007669"/>
    <property type="project" value="TreeGrafter"/>
</dbReference>
<evidence type="ECO:0000313" key="2">
    <source>
        <dbReference type="EMBL" id="TCL35896.1"/>
    </source>
</evidence>
<dbReference type="InterPro" id="IPR006059">
    <property type="entry name" value="SBP"/>
</dbReference>
<dbReference type="GO" id="GO:0030976">
    <property type="term" value="F:thiamine pyrophosphate binding"/>
    <property type="evidence" value="ECO:0007669"/>
    <property type="project" value="TreeGrafter"/>
</dbReference>
<dbReference type="OrthoDB" id="3034376at2"/>
<dbReference type="PANTHER" id="PTHR30006">
    <property type="entry name" value="THIAMINE-BINDING PERIPLASMIC PROTEIN-RELATED"/>
    <property type="match status" value="1"/>
</dbReference>
<keyword evidence="3" id="KW-1185">Reference proteome</keyword>
<organism evidence="2 3">
    <name type="scientific">Anaerospora hongkongensis</name>
    <dbReference type="NCBI Taxonomy" id="244830"/>
    <lineage>
        <taxon>Bacteria</taxon>
        <taxon>Bacillati</taxon>
        <taxon>Bacillota</taxon>
        <taxon>Negativicutes</taxon>
        <taxon>Selenomonadales</taxon>
        <taxon>Sporomusaceae</taxon>
        <taxon>Anaerospora</taxon>
    </lineage>
</organism>
<gene>
    <name evidence="2" type="ORF">EV210_110141</name>
</gene>
<dbReference type="Gene3D" id="3.40.190.10">
    <property type="entry name" value="Periplasmic binding protein-like II"/>
    <property type="match status" value="2"/>
</dbReference>
<dbReference type="GO" id="GO:0015888">
    <property type="term" value="P:thiamine transport"/>
    <property type="evidence" value="ECO:0007669"/>
    <property type="project" value="TreeGrafter"/>
</dbReference>
<evidence type="ECO:0000313" key="3">
    <source>
        <dbReference type="Proteomes" id="UP000295063"/>
    </source>
</evidence>
<dbReference type="Pfam" id="PF13416">
    <property type="entry name" value="SBP_bac_8"/>
    <property type="match status" value="1"/>
</dbReference>
<keyword evidence="1" id="KW-0732">Signal</keyword>
<dbReference type="RefSeq" id="WP_132082235.1">
    <property type="nucleotide sequence ID" value="NZ_SLUI01000010.1"/>
</dbReference>
<dbReference type="PANTHER" id="PTHR30006:SF2">
    <property type="entry name" value="ABC TRANSPORTER SUBSTRATE-BINDING PROTEIN"/>
    <property type="match status" value="1"/>
</dbReference>